<feature type="transmembrane region" description="Helical" evidence="12">
    <location>
        <begin position="71"/>
        <end position="93"/>
    </location>
</feature>
<dbReference type="InterPro" id="IPR050450">
    <property type="entry name" value="COX15/CtaA_HemeA_synthase"/>
</dbReference>
<keyword evidence="3 12" id="KW-0812">Transmembrane</keyword>
<proteinExistence type="predicted"/>
<keyword evidence="9 12" id="KW-0472">Membrane</keyword>
<dbReference type="GO" id="GO:0006784">
    <property type="term" value="P:heme A biosynthetic process"/>
    <property type="evidence" value="ECO:0007669"/>
    <property type="project" value="InterPro"/>
</dbReference>
<dbReference type="EMBL" id="LT629690">
    <property type="protein sequence ID" value="SDF25495.1"/>
    <property type="molecule type" value="Genomic_DNA"/>
</dbReference>
<dbReference type="AlphaFoldDB" id="A0A1G7JKW3"/>
<evidence type="ECO:0000256" key="5">
    <source>
        <dbReference type="ARBA" id="ARBA00022989"/>
    </source>
</evidence>
<dbReference type="RefSeq" id="WP_083344883.1">
    <property type="nucleotide sequence ID" value="NZ_LT629690.1"/>
</dbReference>
<gene>
    <name evidence="13" type="ORF">SAMN05444167_1857</name>
</gene>
<comment type="subcellular location">
    <subcellularLocation>
        <location evidence="1">Membrane</location>
        <topology evidence="1">Multi-pass membrane protein</topology>
    </subcellularLocation>
</comment>
<evidence type="ECO:0000256" key="11">
    <source>
        <dbReference type="ARBA" id="ARBA00023444"/>
    </source>
</evidence>
<reference evidence="14" key="1">
    <citation type="submission" date="2016-10" db="EMBL/GenBank/DDBJ databases">
        <authorList>
            <person name="Varghese N."/>
            <person name="Submissions S."/>
        </authorList>
    </citation>
    <scope>NUCLEOTIDE SEQUENCE [LARGE SCALE GENOMIC DNA]</scope>
    <source>
        <strain evidence="14">GAS232</strain>
    </source>
</reference>
<evidence type="ECO:0000256" key="1">
    <source>
        <dbReference type="ARBA" id="ARBA00004141"/>
    </source>
</evidence>
<evidence type="ECO:0000256" key="4">
    <source>
        <dbReference type="ARBA" id="ARBA00022723"/>
    </source>
</evidence>
<dbReference type="OrthoDB" id="9816428at2"/>
<evidence type="ECO:0000313" key="14">
    <source>
        <dbReference type="Proteomes" id="UP000182427"/>
    </source>
</evidence>
<feature type="transmembrane region" description="Helical" evidence="12">
    <location>
        <begin position="19"/>
        <end position="37"/>
    </location>
</feature>
<keyword evidence="10" id="KW-1015">Disulfide bond</keyword>
<evidence type="ECO:0000256" key="7">
    <source>
        <dbReference type="ARBA" id="ARBA00023004"/>
    </source>
</evidence>
<evidence type="ECO:0000256" key="10">
    <source>
        <dbReference type="ARBA" id="ARBA00023157"/>
    </source>
</evidence>
<feature type="transmembrane region" description="Helical" evidence="12">
    <location>
        <begin position="176"/>
        <end position="197"/>
    </location>
</feature>
<keyword evidence="14" id="KW-1185">Reference proteome</keyword>
<keyword evidence="4" id="KW-0479">Metal-binding</keyword>
<evidence type="ECO:0000256" key="8">
    <source>
        <dbReference type="ARBA" id="ARBA00023133"/>
    </source>
</evidence>
<feature type="transmembrane region" description="Helical" evidence="12">
    <location>
        <begin position="105"/>
        <end position="123"/>
    </location>
</feature>
<keyword evidence="6" id="KW-0560">Oxidoreductase</keyword>
<organism evidence="13 14">
    <name type="scientific">Terriglobus roseus</name>
    <dbReference type="NCBI Taxonomy" id="392734"/>
    <lineage>
        <taxon>Bacteria</taxon>
        <taxon>Pseudomonadati</taxon>
        <taxon>Acidobacteriota</taxon>
        <taxon>Terriglobia</taxon>
        <taxon>Terriglobales</taxon>
        <taxon>Acidobacteriaceae</taxon>
        <taxon>Terriglobus</taxon>
    </lineage>
</organism>
<dbReference type="PANTHER" id="PTHR35457">
    <property type="entry name" value="HEME A SYNTHASE"/>
    <property type="match status" value="1"/>
</dbReference>
<dbReference type="InterPro" id="IPR003780">
    <property type="entry name" value="COX15/CtaA_fam"/>
</dbReference>
<evidence type="ECO:0000256" key="6">
    <source>
        <dbReference type="ARBA" id="ARBA00023002"/>
    </source>
</evidence>
<dbReference type="GO" id="GO:0016491">
    <property type="term" value="F:oxidoreductase activity"/>
    <property type="evidence" value="ECO:0007669"/>
    <property type="project" value="UniProtKB-KW"/>
</dbReference>
<dbReference type="Pfam" id="PF02628">
    <property type="entry name" value="COX15-CtaA"/>
    <property type="match status" value="1"/>
</dbReference>
<name>A0A1G7JKW3_9BACT</name>
<keyword evidence="7" id="KW-0408">Iron</keyword>
<feature type="transmembrane region" description="Helical" evidence="12">
    <location>
        <begin position="226"/>
        <end position="243"/>
    </location>
</feature>
<keyword evidence="8" id="KW-0350">Heme biosynthesis</keyword>
<keyword evidence="5 12" id="KW-1133">Transmembrane helix</keyword>
<feature type="transmembrane region" description="Helical" evidence="12">
    <location>
        <begin position="283"/>
        <end position="306"/>
    </location>
</feature>
<evidence type="ECO:0000256" key="3">
    <source>
        <dbReference type="ARBA" id="ARBA00022692"/>
    </source>
</evidence>
<feature type="transmembrane region" description="Helical" evidence="12">
    <location>
        <begin position="143"/>
        <end position="164"/>
    </location>
</feature>
<evidence type="ECO:0000256" key="2">
    <source>
        <dbReference type="ARBA" id="ARBA00022475"/>
    </source>
</evidence>
<accession>A0A1G7JKW3</accession>
<dbReference type="PANTHER" id="PTHR35457:SF1">
    <property type="entry name" value="HEME A SYNTHASE"/>
    <property type="match status" value="1"/>
</dbReference>
<protein>
    <submittedName>
        <fullName evidence="13">Cytochrome c oxidase assembly protein subunit 15</fullName>
    </submittedName>
</protein>
<keyword evidence="2" id="KW-1003">Cell membrane</keyword>
<evidence type="ECO:0000256" key="9">
    <source>
        <dbReference type="ARBA" id="ARBA00023136"/>
    </source>
</evidence>
<feature type="transmembrane region" description="Helical" evidence="12">
    <location>
        <begin position="255"/>
        <end position="277"/>
    </location>
</feature>
<sequence>MNTAVATPSQTRSLKGVRLWAWTTLALFVVVVLQGAVVRATSSGAGCGNHWPLCNGEVVPHFQRLATVIEFMHRSLTGISSTMFFVLAGWTFYATPKKHPARKAAMWSLGFLILEALLGAILVKGHYVENNTSNMRVFVQSIHFTNTMILLAWTTAVAVLLGNVKAAAFNKPLRQASLLTIVAVLITGAAGSVAALADTIFPSHSLHAAIAADFAADSPLLIRMRWIHPAASLLIIAATLLLAKRLKQNNAGHAANLLFANLALQMVIGVADVLMLAPTWIQVLHLLGADLFWISLIGISVPLFLAKPSTT</sequence>
<dbReference type="GO" id="GO:0046872">
    <property type="term" value="F:metal ion binding"/>
    <property type="evidence" value="ECO:0007669"/>
    <property type="project" value="UniProtKB-KW"/>
</dbReference>
<dbReference type="GO" id="GO:0016020">
    <property type="term" value="C:membrane"/>
    <property type="evidence" value="ECO:0007669"/>
    <property type="project" value="UniProtKB-SubCell"/>
</dbReference>
<comment type="pathway">
    <text evidence="11">Porphyrin-containing compound metabolism.</text>
</comment>
<evidence type="ECO:0000313" key="13">
    <source>
        <dbReference type="EMBL" id="SDF25495.1"/>
    </source>
</evidence>
<dbReference type="Proteomes" id="UP000182427">
    <property type="component" value="Chromosome I"/>
</dbReference>
<evidence type="ECO:0000256" key="12">
    <source>
        <dbReference type="SAM" id="Phobius"/>
    </source>
</evidence>